<dbReference type="PROSITE" id="PS00733">
    <property type="entry name" value="RIBOSOMAL_S26E"/>
    <property type="match status" value="1"/>
</dbReference>
<gene>
    <name evidence="6" type="ORF">OCBIM_22003032mg</name>
</gene>
<dbReference type="EMBL" id="KQ417055">
    <property type="protein sequence ID" value="KOF93992.1"/>
    <property type="molecule type" value="Genomic_DNA"/>
</dbReference>
<accession>A0A0L8HXQ8</accession>
<dbReference type="Pfam" id="PF01283">
    <property type="entry name" value="Ribosomal_S26e"/>
    <property type="match status" value="1"/>
</dbReference>
<dbReference type="GO" id="GO:0022627">
    <property type="term" value="C:cytosolic small ribosomal subunit"/>
    <property type="evidence" value="ECO:0007669"/>
    <property type="project" value="TreeGrafter"/>
</dbReference>
<dbReference type="PANTHER" id="PTHR12538">
    <property type="entry name" value="40S RIBOSOMAL PROTEIN S26"/>
    <property type="match status" value="1"/>
</dbReference>
<dbReference type="GO" id="GO:0003735">
    <property type="term" value="F:structural constituent of ribosome"/>
    <property type="evidence" value="ECO:0007669"/>
    <property type="project" value="InterPro"/>
</dbReference>
<evidence type="ECO:0000256" key="3">
    <source>
        <dbReference type="ARBA" id="ARBA00023274"/>
    </source>
</evidence>
<dbReference type="InterPro" id="IPR038551">
    <property type="entry name" value="Ribosomal_eS26_sf"/>
</dbReference>
<reference evidence="6" key="1">
    <citation type="submission" date="2015-07" db="EMBL/GenBank/DDBJ databases">
        <title>MeaNS - Measles Nucleotide Surveillance Program.</title>
        <authorList>
            <person name="Tran T."/>
            <person name="Druce J."/>
        </authorList>
    </citation>
    <scope>NUCLEOTIDE SEQUENCE</scope>
    <source>
        <strain evidence="6">UCB-OBI-ISO-001</strain>
        <tissue evidence="6">Gonad</tissue>
    </source>
</reference>
<keyword evidence="2 4" id="KW-0689">Ribosomal protein</keyword>
<dbReference type="GO" id="GO:0003729">
    <property type="term" value="F:mRNA binding"/>
    <property type="evidence" value="ECO:0007669"/>
    <property type="project" value="TreeGrafter"/>
</dbReference>
<dbReference type="Gene3D" id="3.30.1740.20">
    <property type="entry name" value="Ribosomal protein S26e"/>
    <property type="match status" value="1"/>
</dbReference>
<dbReference type="AlphaFoldDB" id="A0A0L8HXQ8"/>
<organism evidence="6">
    <name type="scientific">Octopus bimaculoides</name>
    <name type="common">California two-spotted octopus</name>
    <dbReference type="NCBI Taxonomy" id="37653"/>
    <lineage>
        <taxon>Eukaryota</taxon>
        <taxon>Metazoa</taxon>
        <taxon>Spiralia</taxon>
        <taxon>Lophotrochozoa</taxon>
        <taxon>Mollusca</taxon>
        <taxon>Cephalopoda</taxon>
        <taxon>Coleoidea</taxon>
        <taxon>Octopodiformes</taxon>
        <taxon>Octopoda</taxon>
        <taxon>Incirrata</taxon>
        <taxon>Octopodidae</taxon>
        <taxon>Octopus</taxon>
    </lineage>
</organism>
<proteinExistence type="inferred from homology"/>
<dbReference type="STRING" id="37653.A0A0L8HXQ8"/>
<dbReference type="FunFam" id="3.30.1740.20:FF:000001">
    <property type="entry name" value="40S ribosomal protein S26"/>
    <property type="match status" value="1"/>
</dbReference>
<feature type="compositionally biased region" description="Basic and acidic residues" evidence="5">
    <location>
        <begin position="87"/>
        <end position="97"/>
    </location>
</feature>
<keyword evidence="3 4" id="KW-0687">Ribonucleoprotein</keyword>
<sequence>MTSKRRNNGRGKKGRGHVKYIRCTNCARCVPKDKAIKKFVIRNIVEAAAVRDISDASVYEVYALPKLYAKLLYCVSCAIHSKIVRNRSREARKDRTPPIRFRPMRGEGGQNARPGQAK</sequence>
<comment type="similarity">
    <text evidence="1 4">Belongs to the eukaryotic ribosomal protein eS26 family.</text>
</comment>
<evidence type="ECO:0000256" key="4">
    <source>
        <dbReference type="RuleBase" id="RU363128"/>
    </source>
</evidence>
<name>A0A0L8HXQ8_OCTBM</name>
<dbReference type="KEGG" id="obi:106867968"/>
<evidence type="ECO:0000256" key="5">
    <source>
        <dbReference type="SAM" id="MobiDB-lite"/>
    </source>
</evidence>
<dbReference type="InterPro" id="IPR047864">
    <property type="entry name" value="Ribosomal_eS26_CS"/>
</dbReference>
<evidence type="ECO:0000256" key="2">
    <source>
        <dbReference type="ARBA" id="ARBA00022980"/>
    </source>
</evidence>
<dbReference type="PANTHER" id="PTHR12538:SF0">
    <property type="entry name" value="40S RIBOSOMAL PROTEIN S26"/>
    <property type="match status" value="1"/>
</dbReference>
<dbReference type="InterPro" id="IPR000892">
    <property type="entry name" value="Ribosomal_eS26"/>
</dbReference>
<dbReference type="OrthoDB" id="10262653at2759"/>
<evidence type="ECO:0000256" key="1">
    <source>
        <dbReference type="ARBA" id="ARBA00008596"/>
    </source>
</evidence>
<protein>
    <recommendedName>
        <fullName evidence="4">40S ribosomal protein S26</fullName>
    </recommendedName>
</protein>
<feature type="region of interest" description="Disordered" evidence="5">
    <location>
        <begin position="86"/>
        <end position="118"/>
    </location>
</feature>
<evidence type="ECO:0000313" key="6">
    <source>
        <dbReference type="EMBL" id="KOF93992.1"/>
    </source>
</evidence>
<dbReference type="GO" id="GO:0006412">
    <property type="term" value="P:translation"/>
    <property type="evidence" value="ECO:0007669"/>
    <property type="project" value="InterPro"/>
</dbReference>